<protein>
    <recommendedName>
        <fullName evidence="7">EamA domain-containing protein</fullName>
    </recommendedName>
</protein>
<feature type="transmembrane region" description="Helical" evidence="6">
    <location>
        <begin position="153"/>
        <end position="169"/>
    </location>
</feature>
<feature type="transmembrane region" description="Helical" evidence="6">
    <location>
        <begin position="243"/>
        <end position="261"/>
    </location>
</feature>
<keyword evidence="9" id="KW-1185">Reference proteome</keyword>
<evidence type="ECO:0000256" key="3">
    <source>
        <dbReference type="ARBA" id="ARBA00022692"/>
    </source>
</evidence>
<comment type="caution">
    <text evidence="8">The sequence shown here is derived from an EMBL/GenBank/DDBJ whole genome shotgun (WGS) entry which is preliminary data.</text>
</comment>
<evidence type="ECO:0000259" key="7">
    <source>
        <dbReference type="Pfam" id="PF00892"/>
    </source>
</evidence>
<accession>A0A2D0N9C6</accession>
<feature type="transmembrane region" description="Helical" evidence="6">
    <location>
        <begin position="212"/>
        <end position="231"/>
    </location>
</feature>
<evidence type="ECO:0000256" key="2">
    <source>
        <dbReference type="ARBA" id="ARBA00022475"/>
    </source>
</evidence>
<keyword evidence="4 6" id="KW-1133">Transmembrane helix</keyword>
<dbReference type="GO" id="GO:0005886">
    <property type="term" value="C:plasma membrane"/>
    <property type="evidence" value="ECO:0007669"/>
    <property type="project" value="UniProtKB-SubCell"/>
</dbReference>
<dbReference type="InterPro" id="IPR037185">
    <property type="entry name" value="EmrE-like"/>
</dbReference>
<feature type="domain" description="EamA" evidence="7">
    <location>
        <begin position="5"/>
        <end position="135"/>
    </location>
</feature>
<feature type="transmembrane region" description="Helical" evidence="6">
    <location>
        <begin position="35"/>
        <end position="53"/>
    </location>
</feature>
<dbReference type="OrthoDB" id="9805239at2"/>
<proteinExistence type="predicted"/>
<evidence type="ECO:0000256" key="6">
    <source>
        <dbReference type="SAM" id="Phobius"/>
    </source>
</evidence>
<evidence type="ECO:0000313" key="9">
    <source>
        <dbReference type="Proteomes" id="UP000223913"/>
    </source>
</evidence>
<evidence type="ECO:0000313" key="8">
    <source>
        <dbReference type="EMBL" id="PHN04976.1"/>
    </source>
</evidence>
<comment type="subcellular location">
    <subcellularLocation>
        <location evidence="1">Cell membrane</location>
        <topology evidence="1">Multi-pass membrane protein</topology>
    </subcellularLocation>
</comment>
<dbReference type="PANTHER" id="PTHR32322:SF18">
    <property type="entry name" value="S-ADENOSYLMETHIONINE_S-ADENOSYLHOMOCYSTEINE TRANSPORTER"/>
    <property type="match status" value="1"/>
</dbReference>
<reference evidence="8 9" key="1">
    <citation type="submission" date="2017-10" db="EMBL/GenBank/DDBJ databases">
        <title>The draft genome sequence of Lewinella nigricans NBRC 102662.</title>
        <authorList>
            <person name="Wang K."/>
        </authorList>
    </citation>
    <scope>NUCLEOTIDE SEQUENCE [LARGE SCALE GENOMIC DNA]</scope>
    <source>
        <strain evidence="8 9">NBRC 102662</strain>
    </source>
</reference>
<evidence type="ECO:0000256" key="5">
    <source>
        <dbReference type="ARBA" id="ARBA00023136"/>
    </source>
</evidence>
<keyword evidence="3 6" id="KW-0812">Transmembrane</keyword>
<feature type="domain" description="EamA" evidence="7">
    <location>
        <begin position="151"/>
        <end position="283"/>
    </location>
</feature>
<feature type="transmembrane region" description="Helical" evidence="6">
    <location>
        <begin position="181"/>
        <end position="200"/>
    </location>
</feature>
<dbReference type="PANTHER" id="PTHR32322">
    <property type="entry name" value="INNER MEMBRANE TRANSPORTER"/>
    <property type="match status" value="1"/>
</dbReference>
<dbReference type="SUPFAM" id="SSF103481">
    <property type="entry name" value="Multidrug resistance efflux transporter EmrE"/>
    <property type="match status" value="2"/>
</dbReference>
<evidence type="ECO:0000256" key="1">
    <source>
        <dbReference type="ARBA" id="ARBA00004651"/>
    </source>
</evidence>
<gene>
    <name evidence="8" type="ORF">CRP01_18270</name>
</gene>
<dbReference type="Proteomes" id="UP000223913">
    <property type="component" value="Unassembled WGS sequence"/>
</dbReference>
<dbReference type="EMBL" id="PDUD01000023">
    <property type="protein sequence ID" value="PHN04976.1"/>
    <property type="molecule type" value="Genomic_DNA"/>
</dbReference>
<feature type="transmembrane region" description="Helical" evidence="6">
    <location>
        <begin position="267"/>
        <end position="285"/>
    </location>
</feature>
<dbReference type="InterPro" id="IPR000620">
    <property type="entry name" value="EamA_dom"/>
</dbReference>
<name>A0A2D0N9C6_FLAN2</name>
<keyword evidence="2" id="KW-1003">Cell membrane</keyword>
<dbReference type="InterPro" id="IPR050638">
    <property type="entry name" value="AA-Vitamin_Transporters"/>
</dbReference>
<sequence length="297" mass="33162">MKYWFFLAFATISWGLNFHLAKMMLEDSTAMEAGLWRYIFGVGVLLFFLWGDWPKWSAVRSQLRPLFLVGFIGLFGFNYFFFVGLSKTSAINAALIAGLNPATTLILSRFILKTPISKAQIAGIIMALFGVIFLILKGEIFSILNLQLNEGDAWILLANFVFALHSVWVKQYGGVLSNRHFTFLTNFFCLLGFVFLLPFLEFGAITEYPTQYWIAAIGMGGVGTALAYYFWNKGIAQLGAPQAGIFMNMVPLSAAVFALFFGESIRFYHIVSGLAIITGVVIMQLKGRKRNKPVAQA</sequence>
<dbReference type="AlphaFoldDB" id="A0A2D0N9C6"/>
<dbReference type="Pfam" id="PF00892">
    <property type="entry name" value="EamA"/>
    <property type="match status" value="2"/>
</dbReference>
<evidence type="ECO:0000256" key="4">
    <source>
        <dbReference type="ARBA" id="ARBA00022989"/>
    </source>
</evidence>
<organism evidence="8 9">
    <name type="scientific">Flavilitoribacter nigricans (strain ATCC 23147 / DSM 23189 / NBRC 102662 / NCIMB 1420 / SS-2)</name>
    <name type="common">Lewinella nigricans</name>
    <dbReference type="NCBI Taxonomy" id="1122177"/>
    <lineage>
        <taxon>Bacteria</taxon>
        <taxon>Pseudomonadati</taxon>
        <taxon>Bacteroidota</taxon>
        <taxon>Saprospiria</taxon>
        <taxon>Saprospirales</taxon>
        <taxon>Lewinellaceae</taxon>
        <taxon>Flavilitoribacter</taxon>
    </lineage>
</organism>
<feature type="transmembrane region" description="Helical" evidence="6">
    <location>
        <begin position="124"/>
        <end position="147"/>
    </location>
</feature>
<feature type="transmembrane region" description="Helical" evidence="6">
    <location>
        <begin position="65"/>
        <end position="85"/>
    </location>
</feature>
<keyword evidence="5 6" id="KW-0472">Membrane</keyword>
<dbReference type="RefSeq" id="WP_099151522.1">
    <property type="nucleotide sequence ID" value="NZ_PDUD01000023.1"/>
</dbReference>